<proteinExistence type="predicted"/>
<keyword evidence="6" id="KW-1185">Reference proteome</keyword>
<dbReference type="InterPro" id="IPR008920">
    <property type="entry name" value="TF_FadR/GntR_C"/>
</dbReference>
<dbReference type="PROSITE" id="PS50949">
    <property type="entry name" value="HTH_GNTR"/>
    <property type="match status" value="1"/>
</dbReference>
<dbReference type="RefSeq" id="WP_222503832.1">
    <property type="nucleotide sequence ID" value="NZ_JAHVJA010000012.1"/>
</dbReference>
<protein>
    <submittedName>
        <fullName evidence="5">GntR family transcriptional regulator</fullName>
    </submittedName>
</protein>
<dbReference type="InterPro" id="IPR036388">
    <property type="entry name" value="WH-like_DNA-bd_sf"/>
</dbReference>
<dbReference type="Pfam" id="PF00392">
    <property type="entry name" value="GntR"/>
    <property type="match status" value="1"/>
</dbReference>
<comment type="caution">
    <text evidence="5">The sequence shown here is derived from an EMBL/GenBank/DDBJ whole genome shotgun (WGS) entry which is preliminary data.</text>
</comment>
<organism evidence="5 6">
    <name type="scientific">Leisingera daeponensis</name>
    <dbReference type="NCBI Taxonomy" id="405746"/>
    <lineage>
        <taxon>Bacteria</taxon>
        <taxon>Pseudomonadati</taxon>
        <taxon>Pseudomonadota</taxon>
        <taxon>Alphaproteobacteria</taxon>
        <taxon>Rhodobacterales</taxon>
        <taxon>Roseobacteraceae</taxon>
        <taxon>Leisingera</taxon>
    </lineage>
</organism>
<accession>A0ABS7NKC2</accession>
<evidence type="ECO:0000256" key="2">
    <source>
        <dbReference type="ARBA" id="ARBA00023125"/>
    </source>
</evidence>
<keyword evidence="2" id="KW-0238">DNA-binding</keyword>
<dbReference type="PANTHER" id="PTHR43537">
    <property type="entry name" value="TRANSCRIPTIONAL REGULATOR, GNTR FAMILY"/>
    <property type="match status" value="1"/>
</dbReference>
<dbReference type="PANTHER" id="PTHR43537:SF24">
    <property type="entry name" value="GLUCONATE OPERON TRANSCRIPTIONAL REPRESSOR"/>
    <property type="match status" value="1"/>
</dbReference>
<feature type="domain" description="HTH gntR-type" evidence="4">
    <location>
        <begin position="12"/>
        <end position="79"/>
    </location>
</feature>
<sequence>MPLANLKPIETRTLREQAVNRLKTQIVTGQLGKGERLTETGLAKALGISRGPLREAIRDLVEMGLLVSKPYTGIFVRGVTKRDIEELYSLRLALEQFAFQECWGKRSEVNMADLRARHTRLTRVIDDGCSPQEAIERELELHSWCYEVSDHSLLQKSWNQLRPNLSFYFTIHQQAHERAGPQRDAHDLYVSLACGGSLDAMLDHLTQHMRQGMKQALAALPDE</sequence>
<reference evidence="5 6" key="1">
    <citation type="submission" date="2021-06" db="EMBL/GenBank/DDBJ databases">
        <title>50 bacteria genomes isolated from Dapeng, Shenzhen, China.</title>
        <authorList>
            <person name="Zheng W."/>
            <person name="Yu S."/>
            <person name="Huang Y."/>
        </authorList>
    </citation>
    <scope>NUCLEOTIDE SEQUENCE [LARGE SCALE GENOMIC DNA]</scope>
    <source>
        <strain evidence="5 6">DP1N14-2</strain>
    </source>
</reference>
<name>A0ABS7NKC2_9RHOB</name>
<dbReference type="SUPFAM" id="SSF46785">
    <property type="entry name" value="Winged helix' DNA-binding domain"/>
    <property type="match status" value="1"/>
</dbReference>
<evidence type="ECO:0000256" key="3">
    <source>
        <dbReference type="ARBA" id="ARBA00023163"/>
    </source>
</evidence>
<dbReference type="Gene3D" id="1.20.120.530">
    <property type="entry name" value="GntR ligand-binding domain-like"/>
    <property type="match status" value="1"/>
</dbReference>
<dbReference type="Proteomes" id="UP000766629">
    <property type="component" value="Unassembled WGS sequence"/>
</dbReference>
<dbReference type="CDD" id="cd07377">
    <property type="entry name" value="WHTH_GntR"/>
    <property type="match status" value="1"/>
</dbReference>
<dbReference type="Pfam" id="PF07729">
    <property type="entry name" value="FCD"/>
    <property type="match status" value="1"/>
</dbReference>
<dbReference type="SUPFAM" id="SSF48008">
    <property type="entry name" value="GntR ligand-binding domain-like"/>
    <property type="match status" value="1"/>
</dbReference>
<keyword evidence="1" id="KW-0805">Transcription regulation</keyword>
<dbReference type="InterPro" id="IPR011711">
    <property type="entry name" value="GntR_C"/>
</dbReference>
<keyword evidence="3" id="KW-0804">Transcription</keyword>
<evidence type="ECO:0000313" key="6">
    <source>
        <dbReference type="Proteomes" id="UP000766629"/>
    </source>
</evidence>
<gene>
    <name evidence="5" type="ORF">KUV26_19625</name>
</gene>
<dbReference type="InterPro" id="IPR036390">
    <property type="entry name" value="WH_DNA-bd_sf"/>
</dbReference>
<dbReference type="SMART" id="SM00345">
    <property type="entry name" value="HTH_GNTR"/>
    <property type="match status" value="1"/>
</dbReference>
<dbReference type="Gene3D" id="1.10.10.10">
    <property type="entry name" value="Winged helix-like DNA-binding domain superfamily/Winged helix DNA-binding domain"/>
    <property type="match status" value="1"/>
</dbReference>
<evidence type="ECO:0000256" key="1">
    <source>
        <dbReference type="ARBA" id="ARBA00023015"/>
    </source>
</evidence>
<evidence type="ECO:0000313" key="5">
    <source>
        <dbReference type="EMBL" id="MBY6141657.1"/>
    </source>
</evidence>
<dbReference type="InterPro" id="IPR000524">
    <property type="entry name" value="Tscrpt_reg_HTH_GntR"/>
</dbReference>
<dbReference type="EMBL" id="JAHVJA010000012">
    <property type="protein sequence ID" value="MBY6141657.1"/>
    <property type="molecule type" value="Genomic_DNA"/>
</dbReference>
<evidence type="ECO:0000259" key="4">
    <source>
        <dbReference type="PROSITE" id="PS50949"/>
    </source>
</evidence>